<evidence type="ECO:0000256" key="6">
    <source>
        <dbReference type="RuleBase" id="RU003376"/>
    </source>
</evidence>
<evidence type="ECO:0000256" key="2">
    <source>
        <dbReference type="ARBA" id="ARBA00010581"/>
    </source>
</evidence>
<feature type="transmembrane region" description="Helical" evidence="7">
    <location>
        <begin position="54"/>
        <end position="73"/>
    </location>
</feature>
<dbReference type="InterPro" id="IPR000298">
    <property type="entry name" value="Cyt_c_oxidase-like_su3"/>
</dbReference>
<evidence type="ECO:0000256" key="5">
    <source>
        <dbReference type="ARBA" id="ARBA00023136"/>
    </source>
</evidence>
<dbReference type="Proteomes" id="UP001409585">
    <property type="component" value="Unassembled WGS sequence"/>
</dbReference>
<name>A0AAV3TXT0_9ALTE</name>
<dbReference type="Pfam" id="PF00510">
    <property type="entry name" value="COX3"/>
    <property type="match status" value="1"/>
</dbReference>
<organism evidence="9 10">
    <name type="scientific">Halioxenophilus aromaticivorans</name>
    <dbReference type="NCBI Taxonomy" id="1306992"/>
    <lineage>
        <taxon>Bacteria</taxon>
        <taxon>Pseudomonadati</taxon>
        <taxon>Pseudomonadota</taxon>
        <taxon>Gammaproteobacteria</taxon>
        <taxon>Alteromonadales</taxon>
        <taxon>Alteromonadaceae</taxon>
        <taxon>Halioxenophilus</taxon>
    </lineage>
</organism>
<feature type="transmembrane region" description="Helical" evidence="7">
    <location>
        <begin position="85"/>
        <end position="103"/>
    </location>
</feature>
<evidence type="ECO:0000256" key="7">
    <source>
        <dbReference type="SAM" id="Phobius"/>
    </source>
</evidence>
<dbReference type="SUPFAM" id="SSF81452">
    <property type="entry name" value="Cytochrome c oxidase subunit III-like"/>
    <property type="match status" value="1"/>
</dbReference>
<evidence type="ECO:0000256" key="4">
    <source>
        <dbReference type="ARBA" id="ARBA00022989"/>
    </source>
</evidence>
<dbReference type="InterPro" id="IPR035973">
    <property type="entry name" value="Cyt_c_oxidase_su3-like_sf"/>
</dbReference>
<comment type="caution">
    <text evidence="9">The sequence shown here is derived from an EMBL/GenBank/DDBJ whole genome shotgun (WGS) entry which is preliminary data.</text>
</comment>
<gene>
    <name evidence="9" type="ORF">GCM10025791_04370</name>
</gene>
<keyword evidence="5 7" id="KW-0472">Membrane</keyword>
<feature type="domain" description="Heme-copper oxidase subunit III family profile" evidence="8">
    <location>
        <begin position="1"/>
        <end position="188"/>
    </location>
</feature>
<dbReference type="PROSITE" id="PS50253">
    <property type="entry name" value="COX3"/>
    <property type="match status" value="1"/>
</dbReference>
<dbReference type="GO" id="GO:0005886">
    <property type="term" value="C:plasma membrane"/>
    <property type="evidence" value="ECO:0007669"/>
    <property type="project" value="UniProtKB-SubCell"/>
</dbReference>
<comment type="similarity">
    <text evidence="2 6">Belongs to the cytochrome c oxidase subunit 3 family.</text>
</comment>
<dbReference type="GO" id="GO:0004129">
    <property type="term" value="F:cytochrome-c oxidase activity"/>
    <property type="evidence" value="ECO:0007669"/>
    <property type="project" value="InterPro"/>
</dbReference>
<dbReference type="AlphaFoldDB" id="A0AAV3TXT0"/>
<feature type="transmembrane region" description="Helical" evidence="7">
    <location>
        <begin position="168"/>
        <end position="187"/>
    </location>
</feature>
<proteinExistence type="inferred from homology"/>
<sequence>MEDVALKRFQDKGIWIFVCLDLSIFFLFFLVFVLERHAAIEVFSKSQASLNETIGFINTLVLITSSWLFVMALRVLERNPLKAKNLLLLSIALGVLFSILKLYEYYEKFSAGISVVENTFYTFYFLLTFIHFCHVIGGLVALSMLFLWVSARYKTPDYCKDVGESIGIYWHMVDLLWVMLFMLLYLLR</sequence>
<evidence type="ECO:0000259" key="8">
    <source>
        <dbReference type="PROSITE" id="PS50253"/>
    </source>
</evidence>
<protein>
    <submittedName>
        <fullName evidence="9">Cytochrome c oxidase subunit 3</fullName>
    </submittedName>
</protein>
<evidence type="ECO:0000256" key="3">
    <source>
        <dbReference type="ARBA" id="ARBA00022692"/>
    </source>
</evidence>
<comment type="subcellular location">
    <subcellularLocation>
        <location evidence="6">Cell membrane</location>
        <topology evidence="6">Multi-pass membrane protein</topology>
    </subcellularLocation>
    <subcellularLocation>
        <location evidence="1">Membrane</location>
        <topology evidence="1">Multi-pass membrane protein</topology>
    </subcellularLocation>
</comment>
<feature type="transmembrane region" description="Helical" evidence="7">
    <location>
        <begin position="12"/>
        <end position="34"/>
    </location>
</feature>
<reference evidence="10" key="1">
    <citation type="journal article" date="2019" name="Int. J. Syst. Evol. Microbiol.">
        <title>The Global Catalogue of Microorganisms (GCM) 10K type strain sequencing project: providing services to taxonomists for standard genome sequencing and annotation.</title>
        <authorList>
            <consortium name="The Broad Institute Genomics Platform"/>
            <consortium name="The Broad Institute Genome Sequencing Center for Infectious Disease"/>
            <person name="Wu L."/>
            <person name="Ma J."/>
        </authorList>
    </citation>
    <scope>NUCLEOTIDE SEQUENCE [LARGE SCALE GENOMIC DNA]</scope>
    <source>
        <strain evidence="10">JCM 19134</strain>
    </source>
</reference>
<feature type="transmembrane region" description="Helical" evidence="7">
    <location>
        <begin position="123"/>
        <end position="148"/>
    </location>
</feature>
<keyword evidence="3 6" id="KW-0812">Transmembrane</keyword>
<keyword evidence="10" id="KW-1185">Reference proteome</keyword>
<evidence type="ECO:0000313" key="9">
    <source>
        <dbReference type="EMBL" id="GAA4931382.1"/>
    </source>
</evidence>
<dbReference type="EMBL" id="BAABLX010000004">
    <property type="protein sequence ID" value="GAA4931382.1"/>
    <property type="molecule type" value="Genomic_DNA"/>
</dbReference>
<evidence type="ECO:0000313" key="10">
    <source>
        <dbReference type="Proteomes" id="UP001409585"/>
    </source>
</evidence>
<dbReference type="PANTHER" id="PTHR11403">
    <property type="entry name" value="CYTOCHROME C OXIDASE SUBUNIT III"/>
    <property type="match status" value="1"/>
</dbReference>
<dbReference type="Gene3D" id="1.20.120.80">
    <property type="entry name" value="Cytochrome c oxidase, subunit III, four-helix bundle"/>
    <property type="match status" value="1"/>
</dbReference>
<dbReference type="InterPro" id="IPR024791">
    <property type="entry name" value="Cyt_c/ubiquinol_Oxase_su3"/>
</dbReference>
<accession>A0AAV3TXT0</accession>
<evidence type="ECO:0000256" key="1">
    <source>
        <dbReference type="ARBA" id="ARBA00004141"/>
    </source>
</evidence>
<dbReference type="InterPro" id="IPR013833">
    <property type="entry name" value="Cyt_c_oxidase_su3_a-hlx"/>
</dbReference>
<keyword evidence="4 7" id="KW-1133">Transmembrane helix</keyword>
<dbReference type="PANTHER" id="PTHR11403:SF6">
    <property type="entry name" value="NITRIC OXIDE REDUCTASE SUBUNIT E"/>
    <property type="match status" value="1"/>
</dbReference>
<dbReference type="RefSeq" id="WP_345416365.1">
    <property type="nucleotide sequence ID" value="NZ_AP031496.1"/>
</dbReference>
<dbReference type="GO" id="GO:0019646">
    <property type="term" value="P:aerobic electron transport chain"/>
    <property type="evidence" value="ECO:0007669"/>
    <property type="project" value="InterPro"/>
</dbReference>